<feature type="transmembrane region" description="Helical" evidence="1">
    <location>
        <begin position="154"/>
        <end position="175"/>
    </location>
</feature>
<keyword evidence="1" id="KW-0472">Membrane</keyword>
<dbReference type="HOGENOM" id="CLU_1486522_0_0_9"/>
<organism evidence="2 3">
    <name type="scientific">Catonella morbi ATCC 51271</name>
    <dbReference type="NCBI Taxonomy" id="592026"/>
    <lineage>
        <taxon>Bacteria</taxon>
        <taxon>Bacillati</taxon>
        <taxon>Bacillota</taxon>
        <taxon>Clostridia</taxon>
        <taxon>Lachnospirales</taxon>
        <taxon>Lachnospiraceae</taxon>
        <taxon>Catonella</taxon>
    </lineage>
</organism>
<feature type="transmembrane region" description="Helical" evidence="1">
    <location>
        <begin position="99"/>
        <end position="119"/>
    </location>
</feature>
<keyword evidence="1" id="KW-1133">Transmembrane helix</keyword>
<dbReference type="AlphaFoldDB" id="V2Y5G2"/>
<comment type="caution">
    <text evidence="2">The sequence shown here is derived from an EMBL/GenBank/DDBJ whole genome shotgun (WGS) entry which is preliminary data.</text>
</comment>
<evidence type="ECO:0000313" key="2">
    <source>
        <dbReference type="EMBL" id="ESL02936.1"/>
    </source>
</evidence>
<dbReference type="RefSeq" id="WP_023354678.1">
    <property type="nucleotide sequence ID" value="NZ_KI535368.1"/>
</dbReference>
<sequence length="179" mass="21189">MYRREDDIIIIYNLATLIYLPIWLVMAFVYQYEFPPPSHLASYSGTDRVIVFIIVYVIEYILGFALKLNKYIVILCNLITFYLLIKLAGYFFLEAKELPITYCFIFVLVTVAAFLNILIELSEELKNYLLLLEDVEWFSPMFTGYRYEAACKKYWIGIVRLFLLAIVIKTIYYWVNGIN</sequence>
<protein>
    <submittedName>
        <fullName evidence="2">Uncharacterized protein</fullName>
    </submittedName>
</protein>
<dbReference type="Proteomes" id="UP000018227">
    <property type="component" value="Unassembled WGS sequence"/>
</dbReference>
<dbReference type="STRING" id="592026.GCWU0000282_001807"/>
<dbReference type="EMBL" id="ACIL03000013">
    <property type="protein sequence ID" value="ESL02936.1"/>
    <property type="molecule type" value="Genomic_DNA"/>
</dbReference>
<keyword evidence="3" id="KW-1185">Reference proteome</keyword>
<feature type="transmembrane region" description="Helical" evidence="1">
    <location>
        <begin position="49"/>
        <end position="66"/>
    </location>
</feature>
<evidence type="ECO:0000256" key="1">
    <source>
        <dbReference type="SAM" id="Phobius"/>
    </source>
</evidence>
<gene>
    <name evidence="2" type="ORF">GCWU0000282_001807</name>
</gene>
<keyword evidence="1" id="KW-0812">Transmembrane</keyword>
<evidence type="ECO:0000313" key="3">
    <source>
        <dbReference type="Proteomes" id="UP000018227"/>
    </source>
</evidence>
<feature type="transmembrane region" description="Helical" evidence="1">
    <location>
        <begin position="9"/>
        <end position="29"/>
    </location>
</feature>
<proteinExistence type="predicted"/>
<name>V2Y5G2_9FIRM</name>
<feature type="transmembrane region" description="Helical" evidence="1">
    <location>
        <begin position="71"/>
        <end position="93"/>
    </location>
</feature>
<reference evidence="2 3" key="1">
    <citation type="submission" date="2013-06" db="EMBL/GenBank/DDBJ databases">
        <authorList>
            <person name="Weinstock G."/>
            <person name="Sodergren E."/>
            <person name="Clifton S."/>
            <person name="Fulton L."/>
            <person name="Fulton B."/>
            <person name="Courtney L."/>
            <person name="Fronick C."/>
            <person name="Harrison M."/>
            <person name="Strong C."/>
            <person name="Farmer C."/>
            <person name="Delahaunty K."/>
            <person name="Markovic C."/>
            <person name="Hall O."/>
            <person name="Minx P."/>
            <person name="Tomlinson C."/>
            <person name="Mitreva M."/>
            <person name="Nelson J."/>
            <person name="Hou S."/>
            <person name="Wollam A."/>
            <person name="Pepin K.H."/>
            <person name="Johnson M."/>
            <person name="Bhonagiri V."/>
            <person name="Nash W.E."/>
            <person name="Warren W."/>
            <person name="Chinwalla A."/>
            <person name="Mardis E.R."/>
            <person name="Wilson R.K."/>
        </authorList>
    </citation>
    <scope>NUCLEOTIDE SEQUENCE [LARGE SCALE GENOMIC DNA]</scope>
    <source>
        <strain evidence="2 3">ATCC 51271</strain>
    </source>
</reference>
<accession>V2Y5G2</accession>